<evidence type="ECO:0000313" key="2">
    <source>
        <dbReference type="EMBL" id="KAL3778902.1"/>
    </source>
</evidence>
<dbReference type="AlphaFoldDB" id="A0ABD3NSR2"/>
<feature type="signal peptide" evidence="1">
    <location>
        <begin position="1"/>
        <end position="27"/>
    </location>
</feature>
<keyword evidence="3" id="KW-1185">Reference proteome</keyword>
<dbReference type="EMBL" id="JALLAZ020001194">
    <property type="protein sequence ID" value="KAL3778902.1"/>
    <property type="molecule type" value="Genomic_DNA"/>
</dbReference>
<comment type="caution">
    <text evidence="2">The sequence shown here is derived from an EMBL/GenBank/DDBJ whole genome shotgun (WGS) entry which is preliminary data.</text>
</comment>
<gene>
    <name evidence="2" type="ORF">ACHAW5_007234</name>
</gene>
<evidence type="ECO:0000313" key="3">
    <source>
        <dbReference type="Proteomes" id="UP001530315"/>
    </source>
</evidence>
<proteinExistence type="predicted"/>
<dbReference type="Proteomes" id="UP001530315">
    <property type="component" value="Unassembled WGS sequence"/>
</dbReference>
<sequence length="211" mass="23208">MISSAPIHGLGLFAAMILILLAPTSHAAEAPDQTNYQDEYCYNESFNLGTCLGKQRIELLDYPQEKLLRCTECSGTFGGEETCEELKGLNDVGQGSDGTTAGSINWDESFWAESINWDESFCEEYDRCVEENCPEQCRKEQDAWLECLIVQLDCDWRCPGTTWAIDMGDGTSNVAAVVMNDGSLGVDTAILTFGLRTWMAGLLLTGLLMQG</sequence>
<reference evidence="2 3" key="1">
    <citation type="submission" date="2024-10" db="EMBL/GenBank/DDBJ databases">
        <title>Updated reference genomes for cyclostephanoid diatoms.</title>
        <authorList>
            <person name="Roberts W.R."/>
            <person name="Alverson A.J."/>
        </authorList>
    </citation>
    <scope>NUCLEOTIDE SEQUENCE [LARGE SCALE GENOMIC DNA]</scope>
    <source>
        <strain evidence="2 3">AJA276-08</strain>
    </source>
</reference>
<name>A0ABD3NSR2_9STRA</name>
<organism evidence="2 3">
    <name type="scientific">Stephanodiscus triporus</name>
    <dbReference type="NCBI Taxonomy" id="2934178"/>
    <lineage>
        <taxon>Eukaryota</taxon>
        <taxon>Sar</taxon>
        <taxon>Stramenopiles</taxon>
        <taxon>Ochrophyta</taxon>
        <taxon>Bacillariophyta</taxon>
        <taxon>Coscinodiscophyceae</taxon>
        <taxon>Thalassiosirophycidae</taxon>
        <taxon>Stephanodiscales</taxon>
        <taxon>Stephanodiscaceae</taxon>
        <taxon>Stephanodiscus</taxon>
    </lineage>
</organism>
<protein>
    <submittedName>
        <fullName evidence="2">Uncharacterized protein</fullName>
    </submittedName>
</protein>
<feature type="chain" id="PRO_5044824246" evidence="1">
    <location>
        <begin position="28"/>
        <end position="211"/>
    </location>
</feature>
<evidence type="ECO:0000256" key="1">
    <source>
        <dbReference type="SAM" id="SignalP"/>
    </source>
</evidence>
<keyword evidence="1" id="KW-0732">Signal</keyword>
<accession>A0ABD3NSR2</accession>